<gene>
    <name evidence="1" type="ORF">F2Q68_00014797</name>
</gene>
<comment type="caution">
    <text evidence="1">The sequence shown here is derived from an EMBL/GenBank/DDBJ whole genome shotgun (WGS) entry which is preliminary data.</text>
</comment>
<name>A0A8S9HJR4_BRACR</name>
<dbReference type="EMBL" id="QGKW02001940">
    <property type="protein sequence ID" value="KAF2557390.1"/>
    <property type="molecule type" value="Genomic_DNA"/>
</dbReference>
<sequence>MWSPEALSPVGHRMAIVGAPSLLTAIIGAPSLPTLSFVLFSGFNEPFFKVLPQIYRLPITTSSHLVLHYYLSVGVRSDFSPATGREKSFGKAVFLLVSCRLLFRDAACFVVSPCSLLFSPRNFSYITAYSPSLTAFSPLSRCRSLLHHHPSSPFPISRCLPFVQKKLKWGCSQRWISTLSPDLSHPTLLLTSQPCTLQVMHLYCASSIPLWCCFNKIPGCKSVAFVPCSMQSVITSEFTADIMIVIPAQGAVPISGEEKLLCCRLNTMWSPEALSPVGHRKAIVGAPSLPTAIIGAPSLPTAIIVISSHGLVGAPSRPTLSFVLFSGDESN</sequence>
<evidence type="ECO:0000313" key="2">
    <source>
        <dbReference type="Proteomes" id="UP000712281"/>
    </source>
</evidence>
<reference evidence="1" key="1">
    <citation type="submission" date="2019-12" db="EMBL/GenBank/DDBJ databases">
        <title>Genome sequencing and annotation of Brassica cretica.</title>
        <authorList>
            <person name="Studholme D.J."/>
            <person name="Sarris P.F."/>
        </authorList>
    </citation>
    <scope>NUCLEOTIDE SEQUENCE</scope>
    <source>
        <strain evidence="1">PFS-001/15</strain>
        <tissue evidence="1">Leaf</tissue>
    </source>
</reference>
<accession>A0A8S9HJR4</accession>
<evidence type="ECO:0000313" key="1">
    <source>
        <dbReference type="EMBL" id="KAF2557390.1"/>
    </source>
</evidence>
<protein>
    <submittedName>
        <fullName evidence="1">Uncharacterized protein</fullName>
    </submittedName>
</protein>
<organism evidence="1 2">
    <name type="scientific">Brassica cretica</name>
    <name type="common">Mustard</name>
    <dbReference type="NCBI Taxonomy" id="69181"/>
    <lineage>
        <taxon>Eukaryota</taxon>
        <taxon>Viridiplantae</taxon>
        <taxon>Streptophyta</taxon>
        <taxon>Embryophyta</taxon>
        <taxon>Tracheophyta</taxon>
        <taxon>Spermatophyta</taxon>
        <taxon>Magnoliopsida</taxon>
        <taxon>eudicotyledons</taxon>
        <taxon>Gunneridae</taxon>
        <taxon>Pentapetalae</taxon>
        <taxon>rosids</taxon>
        <taxon>malvids</taxon>
        <taxon>Brassicales</taxon>
        <taxon>Brassicaceae</taxon>
        <taxon>Brassiceae</taxon>
        <taxon>Brassica</taxon>
    </lineage>
</organism>
<dbReference type="Proteomes" id="UP000712281">
    <property type="component" value="Unassembled WGS sequence"/>
</dbReference>
<proteinExistence type="predicted"/>
<dbReference type="AlphaFoldDB" id="A0A8S9HJR4"/>